<dbReference type="Proteomes" id="UP000013827">
    <property type="component" value="Unassembled WGS sequence"/>
</dbReference>
<organism evidence="1 2">
    <name type="scientific">Emiliania huxleyi (strain CCMP1516)</name>
    <dbReference type="NCBI Taxonomy" id="280463"/>
    <lineage>
        <taxon>Eukaryota</taxon>
        <taxon>Haptista</taxon>
        <taxon>Haptophyta</taxon>
        <taxon>Prymnesiophyceae</taxon>
        <taxon>Isochrysidales</taxon>
        <taxon>Noelaerhabdaceae</taxon>
        <taxon>Emiliania</taxon>
    </lineage>
</organism>
<sequence>MYVFAIALAVSGSSRPTIRSLRTLRGWHWEDIATHLSGIRALQRANHPSRPTVLEGEGFVTLEHSLDMLKELTMLAPQFVALSPLDGSVIGYTLTIDPRALRAGLASEGLHACYEPFFSMIERLEWEGAALDDSRWVMGGQCCVAAGWRRQGLMRRLYDAQAQALALEDERLLLSGTPLTSASAVVTAIDTANVPSARAHERAGFVEIGRYSYAERPSLSSGGGDVDGWSIVLRPTG</sequence>
<accession>A0A0D3L0H5</accession>
<evidence type="ECO:0000313" key="1">
    <source>
        <dbReference type="EnsemblProtists" id="EOD41510"/>
    </source>
</evidence>
<name>A0A0D3L0H5_EMIH1</name>
<dbReference type="KEGG" id="ehx:EMIHUDRAFT_193830"/>
<dbReference type="SUPFAM" id="SSF55729">
    <property type="entry name" value="Acyl-CoA N-acyltransferases (Nat)"/>
    <property type="match status" value="1"/>
</dbReference>
<evidence type="ECO:0000313" key="2">
    <source>
        <dbReference type="Proteomes" id="UP000013827"/>
    </source>
</evidence>
<dbReference type="HOGENOM" id="CLU_118082_0_0_1"/>
<proteinExistence type="predicted"/>
<dbReference type="GeneID" id="17286780"/>
<dbReference type="RefSeq" id="XP_005793939.1">
    <property type="nucleotide sequence ID" value="XM_005793882.1"/>
</dbReference>
<dbReference type="PaxDb" id="2903-EOD41510"/>
<keyword evidence="2" id="KW-1185">Reference proteome</keyword>
<dbReference type="Gene3D" id="3.40.630.30">
    <property type="match status" value="1"/>
</dbReference>
<evidence type="ECO:0008006" key="3">
    <source>
        <dbReference type="Google" id="ProtNLM"/>
    </source>
</evidence>
<dbReference type="AlphaFoldDB" id="A0A0D3L0H5"/>
<protein>
    <recommendedName>
        <fullName evidence="3">N-acetyltransferase domain-containing protein</fullName>
    </recommendedName>
</protein>
<reference evidence="1" key="2">
    <citation type="submission" date="2024-10" db="UniProtKB">
        <authorList>
            <consortium name="EnsemblProtists"/>
        </authorList>
    </citation>
    <scope>IDENTIFICATION</scope>
</reference>
<dbReference type="EnsemblProtists" id="EOD41510">
    <property type="protein sequence ID" value="EOD41510"/>
    <property type="gene ID" value="EMIHUDRAFT_193830"/>
</dbReference>
<reference evidence="2" key="1">
    <citation type="journal article" date="2013" name="Nature">
        <title>Pan genome of the phytoplankton Emiliania underpins its global distribution.</title>
        <authorList>
            <person name="Read B.A."/>
            <person name="Kegel J."/>
            <person name="Klute M.J."/>
            <person name="Kuo A."/>
            <person name="Lefebvre S.C."/>
            <person name="Maumus F."/>
            <person name="Mayer C."/>
            <person name="Miller J."/>
            <person name="Monier A."/>
            <person name="Salamov A."/>
            <person name="Young J."/>
            <person name="Aguilar M."/>
            <person name="Claverie J.M."/>
            <person name="Frickenhaus S."/>
            <person name="Gonzalez K."/>
            <person name="Herman E.K."/>
            <person name="Lin Y.C."/>
            <person name="Napier J."/>
            <person name="Ogata H."/>
            <person name="Sarno A.F."/>
            <person name="Shmutz J."/>
            <person name="Schroeder D."/>
            <person name="de Vargas C."/>
            <person name="Verret F."/>
            <person name="von Dassow P."/>
            <person name="Valentin K."/>
            <person name="Van de Peer Y."/>
            <person name="Wheeler G."/>
            <person name="Dacks J.B."/>
            <person name="Delwiche C.F."/>
            <person name="Dyhrman S.T."/>
            <person name="Glockner G."/>
            <person name="John U."/>
            <person name="Richards T."/>
            <person name="Worden A.Z."/>
            <person name="Zhang X."/>
            <person name="Grigoriev I.V."/>
            <person name="Allen A.E."/>
            <person name="Bidle K."/>
            <person name="Borodovsky M."/>
            <person name="Bowler C."/>
            <person name="Brownlee C."/>
            <person name="Cock J.M."/>
            <person name="Elias M."/>
            <person name="Gladyshev V.N."/>
            <person name="Groth M."/>
            <person name="Guda C."/>
            <person name="Hadaegh A."/>
            <person name="Iglesias-Rodriguez M.D."/>
            <person name="Jenkins J."/>
            <person name="Jones B.M."/>
            <person name="Lawson T."/>
            <person name="Leese F."/>
            <person name="Lindquist E."/>
            <person name="Lobanov A."/>
            <person name="Lomsadze A."/>
            <person name="Malik S.B."/>
            <person name="Marsh M.E."/>
            <person name="Mackinder L."/>
            <person name="Mock T."/>
            <person name="Mueller-Roeber B."/>
            <person name="Pagarete A."/>
            <person name="Parker M."/>
            <person name="Probert I."/>
            <person name="Quesneville H."/>
            <person name="Raines C."/>
            <person name="Rensing S.A."/>
            <person name="Riano-Pachon D.M."/>
            <person name="Richier S."/>
            <person name="Rokitta S."/>
            <person name="Shiraiwa Y."/>
            <person name="Soanes D.M."/>
            <person name="van der Giezen M."/>
            <person name="Wahlund T.M."/>
            <person name="Williams B."/>
            <person name="Wilson W."/>
            <person name="Wolfe G."/>
            <person name="Wurch L.L."/>
        </authorList>
    </citation>
    <scope>NUCLEOTIDE SEQUENCE</scope>
</reference>
<dbReference type="InterPro" id="IPR016181">
    <property type="entry name" value="Acyl_CoA_acyltransferase"/>
</dbReference>